<dbReference type="PANTHER" id="PTHR23040">
    <property type="match status" value="1"/>
</dbReference>
<feature type="compositionally biased region" description="Basic and acidic residues" evidence="6">
    <location>
        <begin position="407"/>
        <end position="417"/>
    </location>
</feature>
<dbReference type="PANTHER" id="PTHR23040:SF2">
    <property type="entry name" value="OUTER DYNEIN ARM-DOCKING COMPLEX SUBUNIT 4"/>
    <property type="match status" value="1"/>
</dbReference>
<dbReference type="InterPro" id="IPR040111">
    <property type="entry name" value="ODAD4"/>
</dbReference>
<feature type="region of interest" description="Disordered" evidence="6">
    <location>
        <begin position="620"/>
        <end position="656"/>
    </location>
</feature>
<feature type="repeat" description="TPR" evidence="4">
    <location>
        <begin position="49"/>
        <end position="82"/>
    </location>
</feature>
<gene>
    <name evidence="7" type="ORF">QLX08_009565</name>
</gene>
<reference evidence="7 8" key="1">
    <citation type="submission" date="2024-05" db="EMBL/GenBank/DDBJ databases">
        <title>The nuclear and mitochondrial genome assemblies of Tetragonisca angustula (Apidae: Meliponini), a tiny yet remarkable pollinator in the Neotropics.</title>
        <authorList>
            <person name="Ferrari R."/>
            <person name="Ricardo P.C."/>
            <person name="Dias F.C."/>
            <person name="Araujo N.S."/>
            <person name="Soares D.O."/>
            <person name="Zhou Q.-S."/>
            <person name="Zhu C.-D."/>
            <person name="Coutinho L."/>
            <person name="Airas M.C."/>
            <person name="Batista T.M."/>
        </authorList>
    </citation>
    <scope>NUCLEOTIDE SEQUENCE [LARGE SCALE GENOMIC DNA]</scope>
    <source>
        <strain evidence="7">ASF017062</strain>
        <tissue evidence="7">Abdomen</tissue>
    </source>
</reference>
<evidence type="ECO:0000313" key="8">
    <source>
        <dbReference type="Proteomes" id="UP001432146"/>
    </source>
</evidence>
<dbReference type="InterPro" id="IPR011990">
    <property type="entry name" value="TPR-like_helical_dom_sf"/>
</dbReference>
<feature type="compositionally biased region" description="Basic residues" evidence="6">
    <location>
        <begin position="468"/>
        <end position="487"/>
    </location>
</feature>
<feature type="region of interest" description="Disordered" evidence="6">
    <location>
        <begin position="535"/>
        <end position="576"/>
    </location>
</feature>
<feature type="region of interest" description="Disordered" evidence="6">
    <location>
        <begin position="401"/>
        <end position="450"/>
    </location>
</feature>
<evidence type="ECO:0000313" key="7">
    <source>
        <dbReference type="EMBL" id="KAK9296407.1"/>
    </source>
</evidence>
<evidence type="ECO:0000256" key="6">
    <source>
        <dbReference type="SAM" id="MobiDB-lite"/>
    </source>
</evidence>
<evidence type="ECO:0000256" key="1">
    <source>
        <dbReference type="ARBA" id="ARBA00004430"/>
    </source>
</evidence>
<comment type="subcellular location">
    <subcellularLocation>
        <location evidence="1">Cytoplasm</location>
        <location evidence="1">Cytoskeleton</location>
        <location evidence="1">Cilium axoneme</location>
    </subcellularLocation>
</comment>
<comment type="caution">
    <text evidence="7">The sequence shown here is derived from an EMBL/GenBank/DDBJ whole genome shotgun (WGS) entry which is preliminary data.</text>
</comment>
<dbReference type="GO" id="GO:0005930">
    <property type="term" value="C:axoneme"/>
    <property type="evidence" value="ECO:0007669"/>
    <property type="project" value="UniProtKB-SubCell"/>
</dbReference>
<sequence>MAVIALTDDLEDLNDTRKAVENAENRARLRQGKTHDGQLAWKKNNREYAQALHREADQLYRSGDYESALVLYHRAGNLYPRDSSHGAAARRTVATISCCNNPAKAPRNVSSCSGERLTIALCPETAAITANQRLNKSPEPSSIHEVLAYFDNHKSYWKSLPSPRVCNAQPTRTKSKLTFKQLNSLAETTLRNLETSFESRKLPAALRITQELLALSEGFHDPARYQIAAYHYLSLIHVAMGRHDRAVRSASRLIRLSKSTEDVAQVCRSLATLGKVHLSFGHLDAAAKAWQHLAKGLRKPVPVAWIRHEIGRCYLETGRYERAVKMGMDCVDAATKANSSKWTLNGRLLLGQSLAKLGRFVESLEELQIAAKITEEEGDTPMLSYIRRLIDQVARALAARRPLGEPARQRDCSEETKPTTVLPQRKECPDSKGDADKTPRDRQCAARSDLQVARGDSATLAVVEVEKRKKKTRRKTKKRRGGRKKRVTSVSSSSFSSLLSVSSAVPLQEDSSAQLRHENGSDQSLRSGRTTATYVVREASRSPSGNLEQVASDNEEEEEAGVVGVEEGGERATGGGFGELLECQEERGDMLNAVRVIEELGKKDEAELLQMLRDMLLPTEVKGDLEDSGDGFRGSRSGEQRNEVATSRTASLPISN</sequence>
<name>A0AAW0ZFH2_9HYME</name>
<proteinExistence type="predicted"/>
<feature type="region of interest" description="Disordered" evidence="6">
    <location>
        <begin position="463"/>
        <end position="495"/>
    </location>
</feature>
<dbReference type="Proteomes" id="UP001432146">
    <property type="component" value="Unassembled WGS sequence"/>
</dbReference>
<feature type="compositionally biased region" description="Basic and acidic residues" evidence="6">
    <location>
        <begin position="424"/>
        <end position="444"/>
    </location>
</feature>
<keyword evidence="5" id="KW-0175">Coiled coil</keyword>
<dbReference type="EMBL" id="JAWNGG020000214">
    <property type="protein sequence ID" value="KAK9296407.1"/>
    <property type="molecule type" value="Genomic_DNA"/>
</dbReference>
<dbReference type="InterPro" id="IPR019734">
    <property type="entry name" value="TPR_rpt"/>
</dbReference>
<dbReference type="AlphaFoldDB" id="A0AAW0ZFH2"/>
<keyword evidence="8" id="KW-1185">Reference proteome</keyword>
<protein>
    <recommendedName>
        <fullName evidence="2">Outer dynein arm-docking complex subunit 4</fullName>
    </recommendedName>
    <alternativeName>
        <fullName evidence="3">Tetratricopeptide repeat protein 25</fullName>
    </alternativeName>
</protein>
<feature type="compositionally biased region" description="Polar residues" evidence="6">
    <location>
        <begin position="643"/>
        <end position="656"/>
    </location>
</feature>
<evidence type="ECO:0000256" key="4">
    <source>
        <dbReference type="PROSITE-ProRule" id="PRU00339"/>
    </source>
</evidence>
<evidence type="ECO:0000256" key="5">
    <source>
        <dbReference type="SAM" id="Coils"/>
    </source>
</evidence>
<accession>A0AAW0ZFH2</accession>
<evidence type="ECO:0000256" key="2">
    <source>
        <dbReference type="ARBA" id="ARBA00034139"/>
    </source>
</evidence>
<dbReference type="PROSITE" id="PS50005">
    <property type="entry name" value="TPR"/>
    <property type="match status" value="1"/>
</dbReference>
<organism evidence="7 8">
    <name type="scientific">Tetragonisca angustula</name>
    <dbReference type="NCBI Taxonomy" id="166442"/>
    <lineage>
        <taxon>Eukaryota</taxon>
        <taxon>Metazoa</taxon>
        <taxon>Ecdysozoa</taxon>
        <taxon>Arthropoda</taxon>
        <taxon>Hexapoda</taxon>
        <taxon>Insecta</taxon>
        <taxon>Pterygota</taxon>
        <taxon>Neoptera</taxon>
        <taxon>Endopterygota</taxon>
        <taxon>Hymenoptera</taxon>
        <taxon>Apocrita</taxon>
        <taxon>Aculeata</taxon>
        <taxon>Apoidea</taxon>
        <taxon>Anthophila</taxon>
        <taxon>Apidae</taxon>
        <taxon>Tetragonisca</taxon>
    </lineage>
</organism>
<feature type="region of interest" description="Disordered" evidence="6">
    <location>
        <begin position="510"/>
        <end position="529"/>
    </location>
</feature>
<dbReference type="SUPFAM" id="SSF48452">
    <property type="entry name" value="TPR-like"/>
    <property type="match status" value="1"/>
</dbReference>
<dbReference type="SMART" id="SM00028">
    <property type="entry name" value="TPR"/>
    <property type="match status" value="4"/>
</dbReference>
<evidence type="ECO:0000256" key="3">
    <source>
        <dbReference type="ARBA" id="ARBA00034143"/>
    </source>
</evidence>
<dbReference type="Gene3D" id="1.25.40.10">
    <property type="entry name" value="Tetratricopeptide repeat domain"/>
    <property type="match status" value="2"/>
</dbReference>
<feature type="compositionally biased region" description="Polar residues" evidence="6">
    <location>
        <begin position="541"/>
        <end position="552"/>
    </location>
</feature>
<keyword evidence="4" id="KW-0802">TPR repeat</keyword>
<feature type="coiled-coil region" evidence="5">
    <location>
        <begin position="3"/>
        <end position="30"/>
    </location>
</feature>